<dbReference type="Proteomes" id="UP001143856">
    <property type="component" value="Unassembled WGS sequence"/>
</dbReference>
<keyword evidence="2" id="KW-1185">Reference proteome</keyword>
<organism evidence="1 2">
    <name type="scientific">Xylaria curta</name>
    <dbReference type="NCBI Taxonomy" id="42375"/>
    <lineage>
        <taxon>Eukaryota</taxon>
        <taxon>Fungi</taxon>
        <taxon>Dikarya</taxon>
        <taxon>Ascomycota</taxon>
        <taxon>Pezizomycotina</taxon>
        <taxon>Sordariomycetes</taxon>
        <taxon>Xylariomycetidae</taxon>
        <taxon>Xylariales</taxon>
        <taxon>Xylariaceae</taxon>
        <taxon>Xylaria</taxon>
    </lineage>
</organism>
<name>A0ACC1MGG6_9PEZI</name>
<gene>
    <name evidence="1" type="ORF">NUW58_g10887</name>
</gene>
<accession>A0ACC1MGG6</accession>
<evidence type="ECO:0000313" key="2">
    <source>
        <dbReference type="Proteomes" id="UP001143856"/>
    </source>
</evidence>
<sequence>MSPSLLSISQAIRHRNTPHHGKAGCNFSAISGTDPNALKWDQAGYVHLSKLAAQSPEQSFVLRTPSVEYWDENIPHDKIQTMSEYLEDFQILPAEKLPSGTKFGISFTTLTVNAPKHLNYIYGRLRDQYGVTFVREKLSSVRAAFANPSTKVVFNCTGNAARTLPGVQDIKCYPTRGQVLLTKADQVHTNMMRHGKDYETYIIPRPLSNGHVILGGYMQRGNGQASSGWF</sequence>
<evidence type="ECO:0000313" key="1">
    <source>
        <dbReference type="EMBL" id="KAJ2965436.1"/>
    </source>
</evidence>
<proteinExistence type="predicted"/>
<protein>
    <submittedName>
        <fullName evidence="1">Uncharacterized protein</fullName>
    </submittedName>
</protein>
<reference evidence="1" key="1">
    <citation type="submission" date="2022-10" db="EMBL/GenBank/DDBJ databases">
        <title>Genome Sequence of Xylaria curta.</title>
        <authorList>
            <person name="Buettner E."/>
        </authorList>
    </citation>
    <scope>NUCLEOTIDE SEQUENCE</scope>
    <source>
        <strain evidence="1">Babe10</strain>
    </source>
</reference>
<comment type="caution">
    <text evidence="1">The sequence shown here is derived from an EMBL/GenBank/DDBJ whole genome shotgun (WGS) entry which is preliminary data.</text>
</comment>
<dbReference type="EMBL" id="JAPDGR010005607">
    <property type="protein sequence ID" value="KAJ2965436.1"/>
    <property type="molecule type" value="Genomic_DNA"/>
</dbReference>